<sequence>MGFRILPKEIETLWTLFTGPAIWAVHFLFCYVWAAIYCAKRDQLQFGMVFVRGGIGVATVIALVLVAAGGYLAWRQWGFGVNNPPHNKPTEDSRTLFQGFSTLLLSALSFVAVVFTALPTLFIQACWP</sequence>
<dbReference type="AlphaFoldDB" id="A0A8J7RK25"/>
<keyword evidence="1" id="KW-1133">Transmembrane helix</keyword>
<accession>A0A8J7RK25</accession>
<evidence type="ECO:0008006" key="4">
    <source>
        <dbReference type="Google" id="ProtNLM"/>
    </source>
</evidence>
<gene>
    <name evidence="2" type="ORF">J5Y06_00630</name>
</gene>
<dbReference type="EMBL" id="JAGIYY010000001">
    <property type="protein sequence ID" value="MBP0437154.1"/>
    <property type="molecule type" value="Genomic_DNA"/>
</dbReference>
<reference evidence="2" key="1">
    <citation type="submission" date="2021-03" db="EMBL/GenBank/DDBJ databases">
        <title>Genome sequencing and assembly of Tianweitania sediminis.</title>
        <authorList>
            <person name="Chhetri G."/>
        </authorList>
    </citation>
    <scope>NUCLEOTIDE SEQUENCE</scope>
    <source>
        <strain evidence="2">Z8</strain>
    </source>
</reference>
<evidence type="ECO:0000313" key="2">
    <source>
        <dbReference type="EMBL" id="MBP0437154.1"/>
    </source>
</evidence>
<feature type="transmembrane region" description="Helical" evidence="1">
    <location>
        <begin position="103"/>
        <end position="123"/>
    </location>
</feature>
<keyword evidence="3" id="KW-1185">Reference proteome</keyword>
<name>A0A8J7RK25_9HYPH</name>
<proteinExistence type="predicted"/>
<comment type="caution">
    <text evidence="2">The sequence shown here is derived from an EMBL/GenBank/DDBJ whole genome shotgun (WGS) entry which is preliminary data.</text>
</comment>
<dbReference type="RefSeq" id="WP_209333191.1">
    <property type="nucleotide sequence ID" value="NZ_JAGIYY010000001.1"/>
</dbReference>
<evidence type="ECO:0000256" key="1">
    <source>
        <dbReference type="SAM" id="Phobius"/>
    </source>
</evidence>
<feature type="transmembrane region" description="Helical" evidence="1">
    <location>
        <begin position="12"/>
        <end position="37"/>
    </location>
</feature>
<feature type="transmembrane region" description="Helical" evidence="1">
    <location>
        <begin position="49"/>
        <end position="74"/>
    </location>
</feature>
<keyword evidence="1" id="KW-0472">Membrane</keyword>
<organism evidence="2 3">
    <name type="scientific">Tianweitania sediminis</name>
    <dbReference type="NCBI Taxonomy" id="1502156"/>
    <lineage>
        <taxon>Bacteria</taxon>
        <taxon>Pseudomonadati</taxon>
        <taxon>Pseudomonadota</taxon>
        <taxon>Alphaproteobacteria</taxon>
        <taxon>Hyphomicrobiales</taxon>
        <taxon>Phyllobacteriaceae</taxon>
        <taxon>Tianweitania</taxon>
    </lineage>
</organism>
<dbReference type="Proteomes" id="UP000666240">
    <property type="component" value="Unassembled WGS sequence"/>
</dbReference>
<protein>
    <recommendedName>
        <fullName evidence="4">Transmembrane protein</fullName>
    </recommendedName>
</protein>
<keyword evidence="1" id="KW-0812">Transmembrane</keyword>
<evidence type="ECO:0000313" key="3">
    <source>
        <dbReference type="Proteomes" id="UP000666240"/>
    </source>
</evidence>